<dbReference type="Pfam" id="PF01234">
    <property type="entry name" value="NNMT_PNMT_TEMT"/>
    <property type="match status" value="1"/>
</dbReference>
<evidence type="ECO:0000256" key="2">
    <source>
        <dbReference type="ARBA" id="ARBA00022603"/>
    </source>
</evidence>
<evidence type="ECO:0000256" key="3">
    <source>
        <dbReference type="ARBA" id="ARBA00022679"/>
    </source>
</evidence>
<dbReference type="PANTHER" id="PTHR10867:SF39">
    <property type="entry name" value="NICOTINAMIDE N-METHYLTRANSFERASE-LIKE"/>
    <property type="match status" value="1"/>
</dbReference>
<dbReference type="SUPFAM" id="SSF53335">
    <property type="entry name" value="S-adenosyl-L-methionine-dependent methyltransferases"/>
    <property type="match status" value="1"/>
</dbReference>
<dbReference type="PANTHER" id="PTHR10867">
    <property type="entry name" value="NNMT/PNMT/TEMT FAMILY MEMBER"/>
    <property type="match status" value="1"/>
</dbReference>
<evidence type="ECO:0000256" key="4">
    <source>
        <dbReference type="ARBA" id="ARBA00022691"/>
    </source>
</evidence>
<evidence type="ECO:0000313" key="6">
    <source>
        <dbReference type="WBParaSite" id="PgB05_g107_t02"/>
    </source>
</evidence>
<name>A0A914ZMA8_PARUN</name>
<dbReference type="WBParaSite" id="PgB05_g107_t02">
    <property type="protein sequence ID" value="PgB05_g107_t02"/>
    <property type="gene ID" value="PgB05_g107"/>
</dbReference>
<dbReference type="PROSITE" id="PS51681">
    <property type="entry name" value="SAM_MT_NNMT_PNMT_TEMT"/>
    <property type="match status" value="1"/>
</dbReference>
<reference evidence="6" key="1">
    <citation type="submission" date="2022-11" db="UniProtKB">
        <authorList>
            <consortium name="WormBaseParasite"/>
        </authorList>
    </citation>
    <scope>IDENTIFICATION</scope>
</reference>
<dbReference type="InterPro" id="IPR000940">
    <property type="entry name" value="NNMT_TEMT_trans"/>
</dbReference>
<keyword evidence="3" id="KW-0808">Transferase</keyword>
<protein>
    <submittedName>
        <fullName evidence="6">NNMT/PNMT/TEMT family protein</fullName>
    </submittedName>
</protein>
<sequence length="263" mass="29878">MPEKEKRYEGGKNEEVISRDRLHTEFDTAAYLRDFYTRVDDPAMQLVLTFLPNIAARIGNVESLLDFGAGPTIHVAVAFRNTANNIYLADYLPQNREELLRWLNHTARFDWSTTIKKIATTEGLAWSNVQQMETDARAKVRGVFHCDCFKRPSVNAPPSLLNKFDVVTTIFCVEYCCNTIEEYKSAVANVAEQVKPGGFLMMGAVLKETWCSFGGRKFTCLYIDEESVVSTLRECGFLIDDPHSTCLFNHESILVLCSRKKVH</sequence>
<evidence type="ECO:0000256" key="1">
    <source>
        <dbReference type="ARBA" id="ARBA00007996"/>
    </source>
</evidence>
<comment type="similarity">
    <text evidence="1">Belongs to the class I-like SAM-binding methyltransferase superfamily. NNMT/PNMT/TEMT family.</text>
</comment>
<organism evidence="5 6">
    <name type="scientific">Parascaris univalens</name>
    <name type="common">Nematode worm</name>
    <dbReference type="NCBI Taxonomy" id="6257"/>
    <lineage>
        <taxon>Eukaryota</taxon>
        <taxon>Metazoa</taxon>
        <taxon>Ecdysozoa</taxon>
        <taxon>Nematoda</taxon>
        <taxon>Chromadorea</taxon>
        <taxon>Rhabditida</taxon>
        <taxon>Spirurina</taxon>
        <taxon>Ascaridomorpha</taxon>
        <taxon>Ascaridoidea</taxon>
        <taxon>Ascarididae</taxon>
        <taxon>Parascaris</taxon>
    </lineage>
</organism>
<evidence type="ECO:0000313" key="5">
    <source>
        <dbReference type="Proteomes" id="UP000887569"/>
    </source>
</evidence>
<dbReference type="InterPro" id="IPR029063">
    <property type="entry name" value="SAM-dependent_MTases_sf"/>
</dbReference>
<proteinExistence type="inferred from homology"/>
<dbReference type="Gene3D" id="3.40.50.150">
    <property type="entry name" value="Vaccinia Virus protein VP39"/>
    <property type="match status" value="1"/>
</dbReference>
<keyword evidence="2" id="KW-0489">Methyltransferase</keyword>
<accession>A0A914ZMA8</accession>
<dbReference type="GO" id="GO:0032259">
    <property type="term" value="P:methylation"/>
    <property type="evidence" value="ECO:0007669"/>
    <property type="project" value="UniProtKB-KW"/>
</dbReference>
<dbReference type="GO" id="GO:0005829">
    <property type="term" value="C:cytosol"/>
    <property type="evidence" value="ECO:0007669"/>
    <property type="project" value="TreeGrafter"/>
</dbReference>
<dbReference type="AlphaFoldDB" id="A0A914ZMA8"/>
<dbReference type="GO" id="GO:0008170">
    <property type="term" value="F:N-methyltransferase activity"/>
    <property type="evidence" value="ECO:0007669"/>
    <property type="project" value="TreeGrafter"/>
</dbReference>
<dbReference type="Proteomes" id="UP000887569">
    <property type="component" value="Unplaced"/>
</dbReference>
<keyword evidence="4" id="KW-0949">S-adenosyl-L-methionine</keyword>
<keyword evidence="5" id="KW-1185">Reference proteome</keyword>